<proteinExistence type="predicted"/>
<keyword evidence="3" id="KW-1185">Reference proteome</keyword>
<gene>
    <name evidence="2" type="ORF">PsYK624_146010</name>
</gene>
<feature type="compositionally biased region" description="Low complexity" evidence="1">
    <location>
        <begin position="50"/>
        <end position="61"/>
    </location>
</feature>
<feature type="region of interest" description="Disordered" evidence="1">
    <location>
        <begin position="41"/>
        <end position="106"/>
    </location>
</feature>
<dbReference type="Proteomes" id="UP000703269">
    <property type="component" value="Unassembled WGS sequence"/>
</dbReference>
<accession>A0A9P3GMX2</accession>
<dbReference type="EMBL" id="BPQB01000086">
    <property type="protein sequence ID" value="GJE98372.1"/>
    <property type="molecule type" value="Genomic_DNA"/>
</dbReference>
<evidence type="ECO:0000313" key="2">
    <source>
        <dbReference type="EMBL" id="GJE98372.1"/>
    </source>
</evidence>
<reference evidence="2 3" key="1">
    <citation type="submission" date="2021-08" db="EMBL/GenBank/DDBJ databases">
        <title>Draft Genome Sequence of Phanerochaete sordida strain YK-624.</title>
        <authorList>
            <person name="Mori T."/>
            <person name="Dohra H."/>
            <person name="Suzuki T."/>
            <person name="Kawagishi H."/>
            <person name="Hirai H."/>
        </authorList>
    </citation>
    <scope>NUCLEOTIDE SEQUENCE [LARGE SCALE GENOMIC DNA]</scope>
    <source>
        <strain evidence="2 3">YK-624</strain>
    </source>
</reference>
<organism evidence="2 3">
    <name type="scientific">Phanerochaete sordida</name>
    <dbReference type="NCBI Taxonomy" id="48140"/>
    <lineage>
        <taxon>Eukaryota</taxon>
        <taxon>Fungi</taxon>
        <taxon>Dikarya</taxon>
        <taxon>Basidiomycota</taxon>
        <taxon>Agaricomycotina</taxon>
        <taxon>Agaricomycetes</taxon>
        <taxon>Polyporales</taxon>
        <taxon>Phanerochaetaceae</taxon>
        <taxon>Phanerochaete</taxon>
    </lineage>
</organism>
<evidence type="ECO:0000256" key="1">
    <source>
        <dbReference type="SAM" id="MobiDB-lite"/>
    </source>
</evidence>
<name>A0A9P3GMX2_9APHY</name>
<evidence type="ECO:0000313" key="3">
    <source>
        <dbReference type="Proteomes" id="UP000703269"/>
    </source>
</evidence>
<sequence length="196" mass="20879">MAVLRLLQRVLKRSRGPSSSQTTPCARRAATSWFARLFRRAAPGREKGAPDATPANTDAAALEPTQATVPPPTEPDRASLSSIAPADPPPPYEPARSSRIWTNVPGPSALGGRPPYLPTPLGTWVLEDSLPERAYLQEPRAMPGLSPAGEFMRARMGAGGSRGLGGAEDDVVITFVVDEAPFWPLVFLQNGRGQGM</sequence>
<dbReference type="AlphaFoldDB" id="A0A9P3GMX2"/>
<protein>
    <submittedName>
        <fullName evidence="2">Uncharacterized protein</fullName>
    </submittedName>
</protein>
<comment type="caution">
    <text evidence="2">The sequence shown here is derived from an EMBL/GenBank/DDBJ whole genome shotgun (WGS) entry which is preliminary data.</text>
</comment>